<dbReference type="SUPFAM" id="SSF48371">
    <property type="entry name" value="ARM repeat"/>
    <property type="match status" value="1"/>
</dbReference>
<reference evidence="8 9" key="1">
    <citation type="submission" date="2012-10" db="EMBL/GenBank/DDBJ databases">
        <authorList>
            <person name="Zafar N."/>
            <person name="Inman J."/>
            <person name="Hall N."/>
            <person name="Lorenzi H."/>
            <person name="Caler E."/>
        </authorList>
    </citation>
    <scope>NUCLEOTIDE SEQUENCE [LARGE SCALE GENOMIC DNA]</scope>
    <source>
        <strain evidence="8 9">IP1</strain>
    </source>
</reference>
<dbReference type="GeneID" id="14890926"/>
<dbReference type="InterPro" id="IPR016024">
    <property type="entry name" value="ARM-type_fold"/>
</dbReference>
<feature type="domain" description="FH2" evidence="7">
    <location>
        <begin position="755"/>
        <end position="1163"/>
    </location>
</feature>
<dbReference type="InterPro" id="IPR051412">
    <property type="entry name" value="Formin_Homology_Diaphanous_sf"/>
</dbReference>
<proteinExistence type="inferred from homology"/>
<dbReference type="Proteomes" id="UP000014680">
    <property type="component" value="Unassembled WGS sequence"/>
</dbReference>
<evidence type="ECO:0000256" key="1">
    <source>
        <dbReference type="ARBA" id="ARBA00008214"/>
    </source>
</evidence>
<name>A0A0A1U9W6_ENTIV</name>
<evidence type="ECO:0000259" key="6">
    <source>
        <dbReference type="PROSITE" id="PS51232"/>
    </source>
</evidence>
<dbReference type="VEuPathDB" id="AmoebaDB:EIN_396620"/>
<dbReference type="SMART" id="SM00498">
    <property type="entry name" value="FH2"/>
    <property type="match status" value="1"/>
</dbReference>
<protein>
    <submittedName>
        <fullName evidence="8">Protein diaphanous, putative</fullName>
    </submittedName>
</protein>
<evidence type="ECO:0000256" key="2">
    <source>
        <dbReference type="ARBA" id="ARBA00023054"/>
    </source>
</evidence>
<feature type="region of interest" description="Disordered" evidence="5">
    <location>
        <begin position="1148"/>
        <end position="1190"/>
    </location>
</feature>
<feature type="region of interest" description="Disordered" evidence="5">
    <location>
        <begin position="617"/>
        <end position="712"/>
    </location>
</feature>
<evidence type="ECO:0000259" key="7">
    <source>
        <dbReference type="PROSITE" id="PS51444"/>
    </source>
</evidence>
<feature type="coiled-coil region" evidence="4">
    <location>
        <begin position="470"/>
        <end position="531"/>
    </location>
</feature>
<dbReference type="Gene3D" id="1.20.58.2220">
    <property type="entry name" value="Formin, FH2 domain"/>
    <property type="match status" value="1"/>
</dbReference>
<dbReference type="SMART" id="SM01140">
    <property type="entry name" value="Drf_GBD"/>
    <property type="match status" value="1"/>
</dbReference>
<dbReference type="InterPro" id="IPR015425">
    <property type="entry name" value="FH2_Formin"/>
</dbReference>
<dbReference type="GO" id="GO:0045010">
    <property type="term" value="P:actin nucleation"/>
    <property type="evidence" value="ECO:0007669"/>
    <property type="project" value="UniProtKB-ARBA"/>
</dbReference>
<dbReference type="GO" id="GO:0030041">
    <property type="term" value="P:actin filament polymerization"/>
    <property type="evidence" value="ECO:0007669"/>
    <property type="project" value="TreeGrafter"/>
</dbReference>
<gene>
    <name evidence="8" type="ORF">EIN_396620</name>
</gene>
<dbReference type="Gene3D" id="1.25.10.10">
    <property type="entry name" value="Leucine-rich Repeat Variant"/>
    <property type="match status" value="1"/>
</dbReference>
<comment type="similarity">
    <text evidence="1">Belongs to the formin homology family. Diaphanous subfamily.</text>
</comment>
<feature type="compositionally biased region" description="Pro residues" evidence="5">
    <location>
        <begin position="624"/>
        <end position="671"/>
    </location>
</feature>
<dbReference type="Pfam" id="PF02181">
    <property type="entry name" value="FH2"/>
    <property type="match status" value="1"/>
</dbReference>
<dbReference type="PROSITE" id="PS51232">
    <property type="entry name" value="GBD_FH3"/>
    <property type="match status" value="1"/>
</dbReference>
<dbReference type="EMBL" id="KB206411">
    <property type="protein sequence ID" value="ELP91832.1"/>
    <property type="molecule type" value="Genomic_DNA"/>
</dbReference>
<keyword evidence="3" id="KW-0009">Actin-binding</keyword>
<dbReference type="GO" id="GO:0003779">
    <property type="term" value="F:actin binding"/>
    <property type="evidence" value="ECO:0007669"/>
    <property type="project" value="UniProtKB-KW"/>
</dbReference>
<accession>A0A0A1U9W6</accession>
<dbReference type="InterPro" id="IPR042201">
    <property type="entry name" value="FH2_Formin_sf"/>
</dbReference>
<evidence type="ECO:0000256" key="4">
    <source>
        <dbReference type="SAM" id="Coils"/>
    </source>
</evidence>
<dbReference type="InterPro" id="IPR011989">
    <property type="entry name" value="ARM-like"/>
</dbReference>
<evidence type="ECO:0000256" key="3">
    <source>
        <dbReference type="ARBA" id="ARBA00023203"/>
    </source>
</evidence>
<organism evidence="8 9">
    <name type="scientific">Entamoeba invadens IP1</name>
    <dbReference type="NCBI Taxonomy" id="370355"/>
    <lineage>
        <taxon>Eukaryota</taxon>
        <taxon>Amoebozoa</taxon>
        <taxon>Evosea</taxon>
        <taxon>Archamoebae</taxon>
        <taxon>Mastigamoebida</taxon>
        <taxon>Entamoebidae</taxon>
        <taxon>Entamoeba</taxon>
    </lineage>
</organism>
<dbReference type="RefSeq" id="XP_004258603.1">
    <property type="nucleotide sequence ID" value="XM_004258555.1"/>
</dbReference>
<feature type="compositionally biased region" description="Basic and acidic residues" evidence="5">
    <location>
        <begin position="1148"/>
        <end position="1186"/>
    </location>
</feature>
<dbReference type="SUPFAM" id="SSF101447">
    <property type="entry name" value="Formin homology 2 domain (FH2 domain)"/>
    <property type="match status" value="1"/>
</dbReference>
<evidence type="ECO:0000256" key="5">
    <source>
        <dbReference type="SAM" id="MobiDB-lite"/>
    </source>
</evidence>
<feature type="compositionally biased region" description="Pro residues" evidence="5">
    <location>
        <begin position="680"/>
        <end position="700"/>
    </location>
</feature>
<dbReference type="PROSITE" id="PS51444">
    <property type="entry name" value="FH2"/>
    <property type="match status" value="1"/>
</dbReference>
<dbReference type="AlphaFoldDB" id="A0A0A1U9W6"/>
<evidence type="ECO:0000313" key="9">
    <source>
        <dbReference type="Proteomes" id="UP000014680"/>
    </source>
</evidence>
<dbReference type="PANTHER" id="PTHR45691:SF6">
    <property type="entry name" value="PROTEIN DIAPHANOUS"/>
    <property type="match status" value="1"/>
</dbReference>
<dbReference type="InterPro" id="IPR010473">
    <property type="entry name" value="GTPase-bd"/>
</dbReference>
<dbReference type="PANTHER" id="PTHR45691">
    <property type="entry name" value="PROTEIN DIAPHANOUS"/>
    <property type="match status" value="1"/>
</dbReference>
<dbReference type="KEGG" id="eiv:EIN_396620"/>
<evidence type="ECO:0000313" key="8">
    <source>
        <dbReference type="EMBL" id="ELP91832.1"/>
    </source>
</evidence>
<feature type="domain" description="GBD/FH3" evidence="6">
    <location>
        <begin position="63"/>
        <end position="418"/>
    </location>
</feature>
<dbReference type="OrthoDB" id="1104827at2759"/>
<dbReference type="InterPro" id="IPR014768">
    <property type="entry name" value="GBD/FH3_dom"/>
</dbReference>
<dbReference type="InterPro" id="IPR010472">
    <property type="entry name" value="FH3_dom"/>
</dbReference>
<dbReference type="OMA" id="TKPINWI"/>
<sequence>MTDPKYVFRHVKLPTRGEKLSSPFQKFDTTVPKKTFSNKNQKAQETTQKLGITSSELQSAKLSALPPTSYIDEKFKEISALFDIETSESTNLPYETKWLLLQKHVPDASQSKMRNATFAVSSLRIEPTPLLLTAIVNFLKTEKWMSQFIEADGVGALINALKFSMSGKDRKNSAEISRGALSALRILAPTYADNLLDLRVCEQLVKCLTENVADDRIKSESVMVLCLLSNSKRGTEALLTALDGVKGKDGRFKVLIDLLGKSDDGEMKAALVGMFCYIANNSEDIFSRISRRAELSLSGFDIQCDGFKSAASVSMSKDSIEILNQVGLYDKLRDADDKKMKERFGDIPNLATDRTDEKLRDVLVSAKADGMYVQMMKELEFLVGTDYTKNKKDTIVQQKLLVITRLVRQLGLYSYNNDNKVIEFNEHAIDVNALVDGAADCLAIKQLLDENASLRAGGAKKNKIDDEQREALIKAKLDELKKQSTELTQNDEKVTMRLKDVEEREKKLSLLETNQIALESLTKQHDQLKGQFNNTMEVMKILTKNPRLVEHLKTVNGTFAFSDTATQVANKSDEVVIDKDELNRLKEAVSNLAPKGIAAPSTGKDVSNVSVSNISTDTKVPETIAPPPELAPPGGLAPPPGLEPPGMLPPPGLEPPGGMLPPPGLAPPGLEPPGGLMPPGMLPPPGLAPPGGMMPPPGLAPPGGMMPPGMLPPPGGLAPPGMMMPPGMMPPPGMGMPGMGMMGRPGLKIKLTLDKIKVPDQKFKMKTVNFAAIPDTKLTNTIFSKMEGDTKIFSHFDEMSSLFKIKEKVKVEKPVDTGKKKIEYFRVYDGKKSQAVSITLKSFKGADVKKIIESIEALDTGFINDQTMIDGLLNALPTIDKKTPDNDEFLKIENFINKVNPADNDKILDAPEAFGYELYTKCPNAKEKLQAIKIKLGFPEKFNQLDNDLAAILSATSNLSKSKKFQKVLEIVLILLNYIQKINKKKQSSGFKMDLLTKLQDTKNDDGNKNMVDFLCSVIHNDYKDISDFLSELEPVVTGSKISSKDVDSRYADLVKSQTELDSLLKTLNENSANGIFAGILEQSTSSIATDMLLLETKKKQFAVDFPECAVLFGEDKTKIPDSGDFFKPFASFYTAYEKAEKALQDEEKAAQKKKEKEEQALLKAAEDEKKRKEREEKKKEQEASIDKMLPGVSKKAVKKIKKVTKHAAEEVKDEKEEKKEVVVKVKKVKKRVVKKETTE</sequence>
<keyword evidence="9" id="KW-1185">Reference proteome</keyword>
<dbReference type="SMART" id="SM01139">
    <property type="entry name" value="Drf_FH3"/>
    <property type="match status" value="1"/>
</dbReference>
<keyword evidence="2 4" id="KW-0175">Coiled coil</keyword>
<dbReference type="GO" id="GO:0031267">
    <property type="term" value="F:small GTPase binding"/>
    <property type="evidence" value="ECO:0007669"/>
    <property type="project" value="InterPro"/>
</dbReference>
<dbReference type="GO" id="GO:0005884">
    <property type="term" value="C:actin filament"/>
    <property type="evidence" value="ECO:0007669"/>
    <property type="project" value="TreeGrafter"/>
</dbReference>